<sequence>MRGYPLISYARISSHIYTRRPCSTVCIAVLVSGMKAVLPRPTLTAPGGFPLFPSSDLMHYVAAFFAGAFLCNCLPHLIAGLQGMPFPTPFAKPHGVGDSSASVNFLWGFFNLLVALYLFSLHPFTLALTPELIAPLAGALSLGLWMSVHFGKVWRDKHAR</sequence>
<protein>
    <submittedName>
        <fullName evidence="2">Uncharacterized protein</fullName>
    </submittedName>
</protein>
<reference evidence="2 3" key="1">
    <citation type="submission" date="2016-10" db="EMBL/GenBank/DDBJ databases">
        <authorList>
            <person name="de Groot N.N."/>
        </authorList>
    </citation>
    <scope>NUCLEOTIDE SEQUENCE [LARGE SCALE GENOMIC DNA]</scope>
    <source>
        <strain evidence="2 3">LMG 2247</strain>
    </source>
</reference>
<keyword evidence="1" id="KW-0472">Membrane</keyword>
<organism evidence="2 3">
    <name type="scientific">Paraburkholderia phenazinium</name>
    <dbReference type="NCBI Taxonomy" id="60549"/>
    <lineage>
        <taxon>Bacteria</taxon>
        <taxon>Pseudomonadati</taxon>
        <taxon>Pseudomonadota</taxon>
        <taxon>Betaproteobacteria</taxon>
        <taxon>Burkholderiales</taxon>
        <taxon>Burkholderiaceae</taxon>
        <taxon>Paraburkholderia</taxon>
    </lineage>
</organism>
<dbReference type="AlphaFoldDB" id="A0A1G8IB88"/>
<evidence type="ECO:0000313" key="2">
    <source>
        <dbReference type="EMBL" id="SDI16268.1"/>
    </source>
</evidence>
<keyword evidence="1" id="KW-1133">Transmembrane helix</keyword>
<gene>
    <name evidence="2" type="ORF">SAMN05216466_11834</name>
</gene>
<evidence type="ECO:0000313" key="3">
    <source>
        <dbReference type="Proteomes" id="UP000199706"/>
    </source>
</evidence>
<name>A0A1G8IB88_9BURK</name>
<feature type="transmembrane region" description="Helical" evidence="1">
    <location>
        <begin position="21"/>
        <end position="38"/>
    </location>
</feature>
<evidence type="ECO:0000256" key="1">
    <source>
        <dbReference type="SAM" id="Phobius"/>
    </source>
</evidence>
<feature type="transmembrane region" description="Helical" evidence="1">
    <location>
        <begin position="101"/>
        <end position="120"/>
    </location>
</feature>
<feature type="transmembrane region" description="Helical" evidence="1">
    <location>
        <begin position="58"/>
        <end position="81"/>
    </location>
</feature>
<dbReference type="Proteomes" id="UP000199706">
    <property type="component" value="Unassembled WGS sequence"/>
</dbReference>
<accession>A0A1G8IB88</accession>
<feature type="transmembrane region" description="Helical" evidence="1">
    <location>
        <begin position="132"/>
        <end position="151"/>
    </location>
</feature>
<keyword evidence="1" id="KW-0812">Transmembrane</keyword>
<dbReference type="EMBL" id="FNCJ01000018">
    <property type="protein sequence ID" value="SDI16268.1"/>
    <property type="molecule type" value="Genomic_DNA"/>
</dbReference>
<proteinExistence type="predicted"/>